<dbReference type="Proteomes" id="UP001299235">
    <property type="component" value="Unassembled WGS sequence"/>
</dbReference>
<keyword evidence="6" id="KW-1185">Reference proteome</keyword>
<gene>
    <name evidence="5" type="ORF">LKD42_01590</name>
</gene>
<evidence type="ECO:0000256" key="1">
    <source>
        <dbReference type="ARBA" id="ARBA00023015"/>
    </source>
</evidence>
<dbReference type="InterPro" id="IPR037171">
    <property type="entry name" value="NagB/RpiA_transferase-like"/>
</dbReference>
<dbReference type="InterPro" id="IPR018356">
    <property type="entry name" value="Tscrpt_reg_HTH_DeoR_CS"/>
</dbReference>
<dbReference type="SUPFAM" id="SSF46785">
    <property type="entry name" value="Winged helix' DNA-binding domain"/>
    <property type="match status" value="1"/>
</dbReference>
<dbReference type="PANTHER" id="PTHR30363">
    <property type="entry name" value="HTH-TYPE TRANSCRIPTIONAL REGULATOR SRLR-RELATED"/>
    <property type="match status" value="1"/>
</dbReference>
<dbReference type="Gene3D" id="1.10.10.10">
    <property type="entry name" value="Winged helix-like DNA-binding domain superfamily/Winged helix DNA-binding domain"/>
    <property type="match status" value="1"/>
</dbReference>
<comment type="caution">
    <text evidence="5">The sequence shown here is derived from an EMBL/GenBank/DDBJ whole genome shotgun (WGS) entry which is preliminary data.</text>
</comment>
<dbReference type="InterPro" id="IPR014036">
    <property type="entry name" value="DeoR-like_C"/>
</dbReference>
<dbReference type="InterPro" id="IPR050313">
    <property type="entry name" value="Carb_Metab_HTH_regulators"/>
</dbReference>
<name>A0ABS8ESL6_9FIRM</name>
<evidence type="ECO:0000256" key="2">
    <source>
        <dbReference type="ARBA" id="ARBA00023125"/>
    </source>
</evidence>
<protein>
    <submittedName>
        <fullName evidence="5">DeoR/GlpR family DNA-binding transcription regulator</fullName>
    </submittedName>
</protein>
<dbReference type="SUPFAM" id="SSF100950">
    <property type="entry name" value="NagB/RpiA/CoA transferase-like"/>
    <property type="match status" value="1"/>
</dbReference>
<sequence length="251" mass="28013">MLTKTRQKEILKLLENRGSVTLQELKDHLNTSESTIRRDLNTLDAQGKLVKVFGGAVAADNMSIRDEQVSRREEKNLEEKRLIARYAASLIQDDDFVYLDAGTTTGCMLDYISDTTTAVFVTNAPSHAQKLARKGMEVILIGGRLKQSTEAVVGEEACRQIEKFNFSLGFLGSNGVSERSGFSTPDQDEAMVKKRAIERIHRCFVLCDHTKFYKVSPISFAKLEDAVVLTDSAPQGNFQEMPNIVEISEDE</sequence>
<dbReference type="InterPro" id="IPR036390">
    <property type="entry name" value="WH_DNA-bd_sf"/>
</dbReference>
<evidence type="ECO:0000313" key="5">
    <source>
        <dbReference type="EMBL" id="MCC2147954.1"/>
    </source>
</evidence>
<evidence type="ECO:0000313" key="6">
    <source>
        <dbReference type="Proteomes" id="UP001299235"/>
    </source>
</evidence>
<dbReference type="PROSITE" id="PS00894">
    <property type="entry name" value="HTH_DEOR_1"/>
    <property type="match status" value="1"/>
</dbReference>
<dbReference type="InterPro" id="IPR001034">
    <property type="entry name" value="DeoR_HTH"/>
</dbReference>
<evidence type="ECO:0000256" key="3">
    <source>
        <dbReference type="ARBA" id="ARBA00023163"/>
    </source>
</evidence>
<dbReference type="SMART" id="SM00420">
    <property type="entry name" value="HTH_DEOR"/>
    <property type="match status" value="1"/>
</dbReference>
<dbReference type="PROSITE" id="PS51000">
    <property type="entry name" value="HTH_DEOR_2"/>
    <property type="match status" value="1"/>
</dbReference>
<dbReference type="Gene3D" id="3.40.50.1360">
    <property type="match status" value="1"/>
</dbReference>
<dbReference type="PANTHER" id="PTHR30363:SF56">
    <property type="entry name" value="TRANSCRIPTIONAL REGULATOR, DEOR FAMILY"/>
    <property type="match status" value="1"/>
</dbReference>
<organism evidence="5 6">
    <name type="scientific">Hominisplanchenecus faecis</name>
    <dbReference type="NCBI Taxonomy" id="2885351"/>
    <lineage>
        <taxon>Bacteria</taxon>
        <taxon>Bacillati</taxon>
        <taxon>Bacillota</taxon>
        <taxon>Clostridia</taxon>
        <taxon>Lachnospirales</taxon>
        <taxon>Lachnospiraceae</taxon>
        <taxon>Hominisplanchenecus</taxon>
    </lineage>
</organism>
<keyword evidence="2 5" id="KW-0238">DNA-binding</keyword>
<dbReference type="SMART" id="SM01134">
    <property type="entry name" value="DeoRC"/>
    <property type="match status" value="1"/>
</dbReference>
<feature type="domain" description="HTH deoR-type" evidence="4">
    <location>
        <begin position="3"/>
        <end position="58"/>
    </location>
</feature>
<accession>A0ABS8ESL6</accession>
<dbReference type="Pfam" id="PF08220">
    <property type="entry name" value="HTH_DeoR"/>
    <property type="match status" value="1"/>
</dbReference>
<proteinExistence type="predicted"/>
<evidence type="ECO:0000259" key="4">
    <source>
        <dbReference type="PROSITE" id="PS51000"/>
    </source>
</evidence>
<reference evidence="5 6" key="1">
    <citation type="submission" date="2021-10" db="EMBL/GenBank/DDBJ databases">
        <title>Anaerobic single-cell dispensing facilitates the cultivation of human gut bacteria.</title>
        <authorList>
            <person name="Afrizal A."/>
        </authorList>
    </citation>
    <scope>NUCLEOTIDE SEQUENCE [LARGE SCALE GENOMIC DNA]</scope>
    <source>
        <strain evidence="5 6">CLA-AA-H246</strain>
    </source>
</reference>
<dbReference type="Pfam" id="PF00455">
    <property type="entry name" value="DeoRC"/>
    <property type="match status" value="1"/>
</dbReference>
<dbReference type="GO" id="GO:0003677">
    <property type="term" value="F:DNA binding"/>
    <property type="evidence" value="ECO:0007669"/>
    <property type="project" value="UniProtKB-KW"/>
</dbReference>
<dbReference type="InterPro" id="IPR036388">
    <property type="entry name" value="WH-like_DNA-bd_sf"/>
</dbReference>
<keyword evidence="1" id="KW-0805">Transcription regulation</keyword>
<keyword evidence="3" id="KW-0804">Transcription</keyword>
<dbReference type="PRINTS" id="PR00037">
    <property type="entry name" value="HTHLACR"/>
</dbReference>
<dbReference type="RefSeq" id="WP_248834604.1">
    <property type="nucleotide sequence ID" value="NZ_JAJEQE010000003.1"/>
</dbReference>
<dbReference type="EMBL" id="JAJEQE010000003">
    <property type="protein sequence ID" value="MCC2147954.1"/>
    <property type="molecule type" value="Genomic_DNA"/>
</dbReference>